<accession>A0A6N4UXM9</accession>
<dbReference type="GO" id="GO:0005576">
    <property type="term" value="C:extracellular region"/>
    <property type="evidence" value="ECO:0007669"/>
    <property type="project" value="TreeGrafter"/>
</dbReference>
<dbReference type="EMBL" id="AP022565">
    <property type="protein sequence ID" value="BBX29199.1"/>
    <property type="molecule type" value="Genomic_DNA"/>
</dbReference>
<reference evidence="4 5" key="1">
    <citation type="journal article" date="2019" name="Emerg. Microbes Infect.">
        <title>Comprehensive subspecies identification of 175 nontuberculous mycobacteria species based on 7547 genomic profiles.</title>
        <authorList>
            <person name="Matsumoto Y."/>
            <person name="Kinjo T."/>
            <person name="Motooka D."/>
            <person name="Nabeya D."/>
            <person name="Jung N."/>
            <person name="Uechi K."/>
            <person name="Horii T."/>
            <person name="Iida T."/>
            <person name="Fujita J."/>
            <person name="Nakamura S."/>
        </authorList>
    </citation>
    <scope>NUCLEOTIDE SEQUENCE [LARGE SCALE GENOMIC DNA]</scope>
    <source>
        <strain evidence="4 5">JCM 12272</strain>
    </source>
</reference>
<dbReference type="Proteomes" id="UP000466906">
    <property type="component" value="Chromosome"/>
</dbReference>
<keyword evidence="2" id="KW-0472">Membrane</keyword>
<proteinExistence type="predicted"/>
<organism evidence="4 5">
    <name type="scientific">Mycolicibacterium alvei</name>
    <dbReference type="NCBI Taxonomy" id="67081"/>
    <lineage>
        <taxon>Bacteria</taxon>
        <taxon>Bacillati</taxon>
        <taxon>Actinomycetota</taxon>
        <taxon>Actinomycetes</taxon>
        <taxon>Mycobacteriales</taxon>
        <taxon>Mycobacteriaceae</taxon>
        <taxon>Mycolicibacterium</taxon>
    </lineage>
</organism>
<protein>
    <submittedName>
        <fullName evidence="4">Mammalian cell entry protein</fullName>
    </submittedName>
</protein>
<dbReference type="InterPro" id="IPR052336">
    <property type="entry name" value="MlaD_Phospholipid_Transporter"/>
</dbReference>
<dbReference type="AlphaFoldDB" id="A0A6N4UXM9"/>
<evidence type="ECO:0000313" key="4">
    <source>
        <dbReference type="EMBL" id="BBX29199.1"/>
    </source>
</evidence>
<dbReference type="RefSeq" id="WP_163667336.1">
    <property type="nucleotide sequence ID" value="NZ_AP022565.1"/>
</dbReference>
<feature type="transmembrane region" description="Helical" evidence="2">
    <location>
        <begin position="12"/>
        <end position="31"/>
    </location>
</feature>
<evidence type="ECO:0000256" key="1">
    <source>
        <dbReference type="SAM" id="MobiDB-lite"/>
    </source>
</evidence>
<dbReference type="PRINTS" id="PR01217">
    <property type="entry name" value="PRICHEXTENSN"/>
</dbReference>
<gene>
    <name evidence="4" type="ORF">MALV_43240</name>
</gene>
<dbReference type="PANTHER" id="PTHR33371:SF16">
    <property type="entry name" value="MCE-FAMILY PROTEIN MCE3F"/>
    <property type="match status" value="1"/>
</dbReference>
<keyword evidence="5" id="KW-1185">Reference proteome</keyword>
<evidence type="ECO:0000256" key="2">
    <source>
        <dbReference type="SAM" id="Phobius"/>
    </source>
</evidence>
<feature type="compositionally biased region" description="Pro residues" evidence="1">
    <location>
        <begin position="420"/>
        <end position="476"/>
    </location>
</feature>
<dbReference type="Pfam" id="PF02470">
    <property type="entry name" value="MlaD"/>
    <property type="match status" value="1"/>
</dbReference>
<feature type="region of interest" description="Disordered" evidence="1">
    <location>
        <begin position="393"/>
        <end position="519"/>
    </location>
</feature>
<evidence type="ECO:0000313" key="5">
    <source>
        <dbReference type="Proteomes" id="UP000466906"/>
    </source>
</evidence>
<feature type="domain" description="Mce/MlaD" evidence="3">
    <location>
        <begin position="39"/>
        <end position="114"/>
    </location>
</feature>
<feature type="compositionally biased region" description="Pro residues" evidence="1">
    <location>
        <begin position="486"/>
        <end position="499"/>
    </location>
</feature>
<evidence type="ECO:0000259" key="3">
    <source>
        <dbReference type="Pfam" id="PF02470"/>
    </source>
</evidence>
<dbReference type="KEGG" id="malv:MALV_43240"/>
<dbReference type="InterPro" id="IPR005693">
    <property type="entry name" value="Mce"/>
</dbReference>
<dbReference type="NCBIfam" id="TIGR00996">
    <property type="entry name" value="Mtu_fam_mce"/>
    <property type="match status" value="1"/>
</dbReference>
<dbReference type="InterPro" id="IPR003399">
    <property type="entry name" value="Mce/MlaD"/>
</dbReference>
<keyword evidence="2" id="KW-1133">Transmembrane helix</keyword>
<keyword evidence="2" id="KW-0812">Transmembrane</keyword>
<name>A0A6N4UXM9_9MYCO</name>
<dbReference type="PANTHER" id="PTHR33371">
    <property type="entry name" value="INTERMEMBRANE PHOSPHOLIPID TRANSPORT SYSTEM BINDING PROTEIN MLAD-RELATED"/>
    <property type="match status" value="1"/>
</dbReference>
<sequence>MIDRLTRMQLMIFAVVTVLTVGAISLFYLHLPAAVGIGTYHVNANFLAGGGIYQNANVTYRGVTVGRVDSVGLAPDGVVAKMALNSSTAIPDNVVATVKSVSAVGEQYIDLVPPESPSTNKLRNGASIEQRNTRVGQDIAGMLHEADTLVTSIGNSRLQDLLRETFKAFNGSGPELARLIESSRLLIDEANANYGQTTQLIDQAGPFLEAQIRSGDNIRSLADGLARFTGEVNKADPQLRATLKTVPGATEAANTAFTGIRPTFPILAANLANFGRIGVIYSKSIEQALVIFPALISALNTVAGGAPADEGAKLDFKIHLQDPPPCNTGFIPATQIRSPADETLRELPPDLYCKTAQNDPAVVRGARNYPCMEFPGKRAPTIQLCRDPKGYVPLGSNPWRGPPVPYGTPIEDGRNILPPNKFPNIPPQVDPDPGPPAVHLPPGVEPGPGPAPHAPFPLPVPPNEPGTPPAPWPYFAPPDQVVPPYGRTPPPAAEAPAPAPGSDAPLPAEAPPLASPAGIGTYDQHSGVFAGADGGTGVYAAGADDLAPAETWVDLMLDPRQA</sequence>